<dbReference type="EMBL" id="CP045119">
    <property type="protein sequence ID" value="QIN82031.1"/>
    <property type="molecule type" value="Genomic_DNA"/>
</dbReference>
<dbReference type="PANTHER" id="PTHR47128">
    <property type="match status" value="1"/>
</dbReference>
<sequence length="263" mass="27898">MSTTEILVTGGTGVLGRRVAERLHAAGVGARVLSRGGRPGTVRGDLLTGEGLDAAVDGVDTIVHCASSPYSRPRQVDVEGTRRLLRSAAAAGVSHVVYISIVGIDLVPSYPYYRVKLETERVIEGAPIPYTILRATQFYDLVLMALRSLDRLPVMPIPAGFLGQPIDAGEVAGRLAELALSPPAGRAPDMGGPEVRALASAARGYLGVLKSRKRVVEFPFPGRTARAIRAGALTCPDNAAGKIRWEDFLREKLRAVEPEGGTP</sequence>
<keyword evidence="2" id="KW-0604">Photosystem II</keyword>
<protein>
    <submittedName>
        <fullName evidence="4">NAD(P)H-binding protein</fullName>
    </submittedName>
</protein>
<organism evidence="4 5">
    <name type="scientific">Rubrobacter tropicus</name>
    <dbReference type="NCBI Taxonomy" id="2653851"/>
    <lineage>
        <taxon>Bacteria</taxon>
        <taxon>Bacillati</taxon>
        <taxon>Actinomycetota</taxon>
        <taxon>Rubrobacteria</taxon>
        <taxon>Rubrobacterales</taxon>
        <taxon>Rubrobacteraceae</taxon>
        <taxon>Rubrobacter</taxon>
    </lineage>
</organism>
<name>A0A6G8Q6C3_9ACTN</name>
<proteinExistence type="predicted"/>
<feature type="domain" description="NAD(P)-binding" evidence="3">
    <location>
        <begin position="10"/>
        <end position="140"/>
    </location>
</feature>
<dbReference type="SUPFAM" id="SSF51735">
    <property type="entry name" value="NAD(P)-binding Rossmann-fold domains"/>
    <property type="match status" value="1"/>
</dbReference>
<dbReference type="InterPro" id="IPR044256">
    <property type="entry name" value="HCF244-like"/>
</dbReference>
<accession>A0A6G8Q6C3</accession>
<reference evidence="4 5" key="1">
    <citation type="submission" date="2019-10" db="EMBL/GenBank/DDBJ databases">
        <title>Rubrobacter sp nov SCSIO 52090 isolated from a deep-sea sediment in the South China Sea.</title>
        <authorList>
            <person name="Chen R.W."/>
        </authorList>
    </citation>
    <scope>NUCLEOTIDE SEQUENCE [LARGE SCALE GENOMIC DNA]</scope>
    <source>
        <strain evidence="4 5">SCSIO 52909</strain>
    </source>
</reference>
<evidence type="ECO:0000313" key="5">
    <source>
        <dbReference type="Proteomes" id="UP000501452"/>
    </source>
</evidence>
<keyword evidence="1" id="KW-0602">Photosynthesis</keyword>
<dbReference type="GO" id="GO:0009523">
    <property type="term" value="C:photosystem II"/>
    <property type="evidence" value="ECO:0007669"/>
    <property type="project" value="UniProtKB-KW"/>
</dbReference>
<dbReference type="Pfam" id="PF13460">
    <property type="entry name" value="NAD_binding_10"/>
    <property type="match status" value="1"/>
</dbReference>
<keyword evidence="5" id="KW-1185">Reference proteome</keyword>
<evidence type="ECO:0000256" key="1">
    <source>
        <dbReference type="ARBA" id="ARBA00022531"/>
    </source>
</evidence>
<dbReference type="Proteomes" id="UP000501452">
    <property type="component" value="Chromosome"/>
</dbReference>
<dbReference type="InterPro" id="IPR016040">
    <property type="entry name" value="NAD(P)-bd_dom"/>
</dbReference>
<dbReference type="InterPro" id="IPR036291">
    <property type="entry name" value="NAD(P)-bd_dom_sf"/>
</dbReference>
<dbReference type="AlphaFoldDB" id="A0A6G8Q6C3"/>
<evidence type="ECO:0000256" key="2">
    <source>
        <dbReference type="ARBA" id="ARBA00023276"/>
    </source>
</evidence>
<evidence type="ECO:0000259" key="3">
    <source>
        <dbReference type="Pfam" id="PF13460"/>
    </source>
</evidence>
<dbReference type="PANTHER" id="PTHR47128:SF2">
    <property type="entry name" value="PROTEIN HIGH CHLOROPHYLL FLUORESCENCE PHENOTYPE 244, CHLOROPLASTIC"/>
    <property type="match status" value="1"/>
</dbReference>
<gene>
    <name evidence="4" type="ORF">GBA63_04780</name>
</gene>
<evidence type="ECO:0000313" key="4">
    <source>
        <dbReference type="EMBL" id="QIN82031.1"/>
    </source>
</evidence>
<dbReference type="GO" id="GO:0015979">
    <property type="term" value="P:photosynthesis"/>
    <property type="evidence" value="ECO:0007669"/>
    <property type="project" value="UniProtKB-KW"/>
</dbReference>
<dbReference type="KEGG" id="rub:GBA63_04780"/>
<dbReference type="RefSeq" id="WP_166173957.1">
    <property type="nucleotide sequence ID" value="NZ_CP045119.1"/>
</dbReference>
<dbReference type="Gene3D" id="3.40.50.720">
    <property type="entry name" value="NAD(P)-binding Rossmann-like Domain"/>
    <property type="match status" value="1"/>
</dbReference>